<dbReference type="PRINTS" id="PR00625">
    <property type="entry name" value="JDOMAIN"/>
</dbReference>
<dbReference type="PANTHER" id="PTHR43096">
    <property type="entry name" value="DNAJ HOMOLOG 1, MITOCHONDRIAL-RELATED"/>
    <property type="match status" value="1"/>
</dbReference>
<dbReference type="PROSITE" id="PS50076">
    <property type="entry name" value="DNAJ_2"/>
    <property type="match status" value="1"/>
</dbReference>
<dbReference type="InterPro" id="IPR008971">
    <property type="entry name" value="HSP40/DnaJ_pept-bd"/>
</dbReference>
<feature type="domain" description="J" evidence="2">
    <location>
        <begin position="5"/>
        <end position="70"/>
    </location>
</feature>
<dbReference type="CDD" id="cd06257">
    <property type="entry name" value="DnaJ"/>
    <property type="match status" value="1"/>
</dbReference>
<evidence type="ECO:0000313" key="3">
    <source>
        <dbReference type="EMBL" id="SVD18266.1"/>
    </source>
</evidence>
<feature type="non-terminal residue" evidence="3">
    <location>
        <position position="265"/>
    </location>
</feature>
<dbReference type="EMBL" id="UINC01134616">
    <property type="protein sequence ID" value="SVD18266.1"/>
    <property type="molecule type" value="Genomic_DNA"/>
</dbReference>
<proteinExistence type="predicted"/>
<dbReference type="PANTHER" id="PTHR43096:SF52">
    <property type="entry name" value="DNAJ HOMOLOG 1, MITOCHONDRIAL-RELATED"/>
    <property type="match status" value="1"/>
</dbReference>
<dbReference type="SMART" id="SM00271">
    <property type="entry name" value="DnaJ"/>
    <property type="match status" value="1"/>
</dbReference>
<dbReference type="Gene3D" id="2.60.260.20">
    <property type="entry name" value="Urease metallochaperone UreE, N-terminal domain"/>
    <property type="match status" value="2"/>
</dbReference>
<dbReference type="GO" id="GO:0042026">
    <property type="term" value="P:protein refolding"/>
    <property type="evidence" value="ECO:0007669"/>
    <property type="project" value="TreeGrafter"/>
</dbReference>
<dbReference type="InterPro" id="IPR036869">
    <property type="entry name" value="J_dom_sf"/>
</dbReference>
<dbReference type="Pfam" id="PF00226">
    <property type="entry name" value="DnaJ"/>
    <property type="match status" value="1"/>
</dbReference>
<dbReference type="Gene3D" id="1.10.287.110">
    <property type="entry name" value="DnaJ domain"/>
    <property type="match status" value="1"/>
</dbReference>
<dbReference type="SUPFAM" id="SSF49493">
    <property type="entry name" value="HSP40/DnaJ peptide-binding domain"/>
    <property type="match status" value="2"/>
</dbReference>
<dbReference type="AlphaFoldDB" id="A0A382T882"/>
<dbReference type="GO" id="GO:0051082">
    <property type="term" value="F:unfolded protein binding"/>
    <property type="evidence" value="ECO:0007669"/>
    <property type="project" value="InterPro"/>
</dbReference>
<protein>
    <recommendedName>
        <fullName evidence="2">J domain-containing protein</fullName>
    </recommendedName>
</protein>
<evidence type="ECO:0000256" key="1">
    <source>
        <dbReference type="ARBA" id="ARBA00023186"/>
    </source>
</evidence>
<dbReference type="InterPro" id="IPR001623">
    <property type="entry name" value="DnaJ_domain"/>
</dbReference>
<dbReference type="SUPFAM" id="SSF46565">
    <property type="entry name" value="Chaperone J-domain"/>
    <property type="match status" value="1"/>
</dbReference>
<accession>A0A382T882</accession>
<organism evidence="3">
    <name type="scientific">marine metagenome</name>
    <dbReference type="NCBI Taxonomy" id="408172"/>
    <lineage>
        <taxon>unclassified sequences</taxon>
        <taxon>metagenomes</taxon>
        <taxon>ecological metagenomes</taxon>
    </lineage>
</organism>
<keyword evidence="1" id="KW-0143">Chaperone</keyword>
<sequence>MEYKDYYRTLDVSKTATAGDIKKAFRKFARKYHPDVNPGDPSAERRFKELNEAHEVLGSPDTRQKYDELGANWRDYERAQTAGQSPFGGHGRSMSEEDIHQMFGGDPFSDFFQNFFGGDGQQRRPSPNRRAKSAQNLEHELTITLEQAFLGVTQRLSIRDGGNSRSIDVRIPAGVDDGSRVRVAGKGTRSGDHRTHGDVYLRIKLAPHALFTRKGRDLYLNRDVTLSTALLGGTIDVTTLSGETIQLRIPSTTQPGQMFRIKEQG</sequence>
<dbReference type="InterPro" id="IPR002939">
    <property type="entry name" value="DnaJ_C"/>
</dbReference>
<dbReference type="GO" id="GO:0005737">
    <property type="term" value="C:cytoplasm"/>
    <property type="evidence" value="ECO:0007669"/>
    <property type="project" value="TreeGrafter"/>
</dbReference>
<evidence type="ECO:0000259" key="2">
    <source>
        <dbReference type="PROSITE" id="PS50076"/>
    </source>
</evidence>
<reference evidence="3" key="1">
    <citation type="submission" date="2018-05" db="EMBL/GenBank/DDBJ databases">
        <authorList>
            <person name="Lanie J.A."/>
            <person name="Ng W.-L."/>
            <person name="Kazmierczak K.M."/>
            <person name="Andrzejewski T.M."/>
            <person name="Davidsen T.M."/>
            <person name="Wayne K.J."/>
            <person name="Tettelin H."/>
            <person name="Glass J.I."/>
            <person name="Rusch D."/>
            <person name="Podicherti R."/>
            <person name="Tsui H.-C.T."/>
            <person name="Winkler M.E."/>
        </authorList>
    </citation>
    <scope>NUCLEOTIDE SEQUENCE</scope>
</reference>
<name>A0A382T882_9ZZZZ</name>
<gene>
    <name evidence="3" type="ORF">METZ01_LOCUS371120</name>
</gene>
<dbReference type="Pfam" id="PF01556">
    <property type="entry name" value="DnaJ_C"/>
    <property type="match status" value="1"/>
</dbReference>
<dbReference type="CDD" id="cd10747">
    <property type="entry name" value="DnaJ_C"/>
    <property type="match status" value="1"/>
</dbReference>